<evidence type="ECO:0000259" key="13">
    <source>
        <dbReference type="PROSITE" id="PS50111"/>
    </source>
</evidence>
<keyword evidence="17" id="KW-1185">Reference proteome</keyword>
<evidence type="ECO:0000256" key="10">
    <source>
        <dbReference type="ARBA" id="ARBA00029447"/>
    </source>
</evidence>
<comment type="caution">
    <text evidence="16">The sequence shown here is derived from an EMBL/GenBank/DDBJ whole genome shotgun (WGS) entry which is preliminary data.</text>
</comment>
<feature type="transmembrane region" description="Helical" evidence="12">
    <location>
        <begin position="286"/>
        <end position="308"/>
    </location>
</feature>
<dbReference type="FunFam" id="1.10.287.950:FF:000001">
    <property type="entry name" value="Methyl-accepting chemotaxis sensory transducer"/>
    <property type="match status" value="1"/>
</dbReference>
<evidence type="ECO:0000313" key="16">
    <source>
        <dbReference type="EMBL" id="MCH4295136.1"/>
    </source>
</evidence>
<keyword evidence="3" id="KW-0488">Methylation</keyword>
<evidence type="ECO:0000256" key="3">
    <source>
        <dbReference type="ARBA" id="ARBA00022481"/>
    </source>
</evidence>
<protein>
    <submittedName>
        <fullName evidence="16">Methyl-accepting chemotaxis protein</fullName>
    </submittedName>
</protein>
<reference evidence="16 17" key="1">
    <citation type="submission" date="2022-02" db="EMBL/GenBank/DDBJ databases">
        <title>The genome sequence of Shewanella sp. 3B26.</title>
        <authorList>
            <person name="Du J."/>
        </authorList>
    </citation>
    <scope>NUCLEOTIDE SEQUENCE [LARGE SCALE GENOMIC DNA]</scope>
    <source>
        <strain evidence="16 17">3B26</strain>
    </source>
</reference>
<dbReference type="SUPFAM" id="SSF58104">
    <property type="entry name" value="Methyl-accepting chemotaxis protein (MCP) signaling domain"/>
    <property type="match status" value="1"/>
</dbReference>
<feature type="domain" description="HAMP" evidence="15">
    <location>
        <begin position="306"/>
        <end position="360"/>
    </location>
</feature>
<dbReference type="GO" id="GO:0006935">
    <property type="term" value="P:chemotaxis"/>
    <property type="evidence" value="ECO:0007669"/>
    <property type="project" value="UniProtKB-KW"/>
</dbReference>
<accession>A0AAJ1BI34</accession>
<sequence length="637" mass="68769">MKLNMLTIKQKILLTVALAVILSTVAVGVLSQQSAREVVEQRMLGSEMPSQMLSIRNRLEKDIVTLMNAAEQLASSRMLLKWLEDGRPDADEPRVVAQLKDVTRQYSLVQASYADRQSAAYYTQDGFLRVLTPEQDGWFFGYRDSGQERMLNVFTEANGEVKLFINYQQPNGRGLVGLAKSLDDMVRLLGSFTIEETGFVYLVDASGKVQLHQDKGKIGRATLSSLYGGDSGRLLNQSDFSLLRTEVDGESKLVASSYIPSMNWYLVAEVPEAEMFALLDEAALKILISTLIIALAFVVLAGYVASSVSKPIAAVARMFRDIGEGEGDLRQRLPVEGDDELAELAGGFNSFISKIQDSVLEVARTSEALGKSALDVSRQAQQTLEDSQDQKDRTMQVVTAINEMGATVNEIAGNAAQAADAAKDADRASGVGQKVVTQARETINQLSRDVGQVGEVIESLATHTKSIGSILDVIRAISEQTNLLALNAAIEAARAGEAGRGFAVVADEVRSLASRTAASTDEVQVMIDKLQSESARAVSAMSQSRSRSQEGVTAVDEASNTLSGISDQIGLISDMNIQVAAATEEQSTVVEDINRNVTEINDITQRTADTAQAAARASQDLNALATRLDQLVARFKV</sequence>
<dbReference type="CDD" id="cd11386">
    <property type="entry name" value="MCP_signal"/>
    <property type="match status" value="1"/>
</dbReference>
<evidence type="ECO:0000313" key="17">
    <source>
        <dbReference type="Proteomes" id="UP001297581"/>
    </source>
</evidence>
<evidence type="ECO:0000256" key="9">
    <source>
        <dbReference type="ARBA" id="ARBA00023224"/>
    </source>
</evidence>
<dbReference type="SMART" id="SM00304">
    <property type="entry name" value="HAMP"/>
    <property type="match status" value="1"/>
</dbReference>
<keyword evidence="2" id="KW-1003">Cell membrane</keyword>
<keyword evidence="6 12" id="KW-0812">Transmembrane</keyword>
<keyword evidence="7 12" id="KW-1133">Transmembrane helix</keyword>
<gene>
    <name evidence="16" type="ORF">MJ923_12570</name>
</gene>
<dbReference type="PANTHER" id="PTHR32089">
    <property type="entry name" value="METHYL-ACCEPTING CHEMOTAXIS PROTEIN MCPB"/>
    <property type="match status" value="1"/>
</dbReference>
<feature type="domain" description="Methyl-accepting transducer" evidence="13">
    <location>
        <begin position="365"/>
        <end position="601"/>
    </location>
</feature>
<dbReference type="PROSITE" id="PS50111">
    <property type="entry name" value="CHEMOTAXIS_TRANSDUC_2"/>
    <property type="match status" value="1"/>
</dbReference>
<dbReference type="InterPro" id="IPR000727">
    <property type="entry name" value="T_SNARE_dom"/>
</dbReference>
<evidence type="ECO:0000256" key="2">
    <source>
        <dbReference type="ARBA" id="ARBA00022475"/>
    </source>
</evidence>
<dbReference type="CDD" id="cd12912">
    <property type="entry name" value="PDC2_MCP_like"/>
    <property type="match status" value="1"/>
</dbReference>
<organism evidence="16 17">
    <name type="scientific">Shewanella zhuhaiensis</name>
    <dbReference type="NCBI Taxonomy" id="2919576"/>
    <lineage>
        <taxon>Bacteria</taxon>
        <taxon>Pseudomonadati</taxon>
        <taxon>Pseudomonadota</taxon>
        <taxon>Gammaproteobacteria</taxon>
        <taxon>Alteromonadales</taxon>
        <taxon>Shewanellaceae</taxon>
        <taxon>Shewanella</taxon>
    </lineage>
</organism>
<dbReference type="Proteomes" id="UP001297581">
    <property type="component" value="Unassembled WGS sequence"/>
</dbReference>
<dbReference type="CDD" id="cd06225">
    <property type="entry name" value="HAMP"/>
    <property type="match status" value="1"/>
</dbReference>
<keyword evidence="8 12" id="KW-0472">Membrane</keyword>
<dbReference type="Pfam" id="PF00015">
    <property type="entry name" value="MCPsignal"/>
    <property type="match status" value="1"/>
</dbReference>
<dbReference type="GO" id="GO:0007165">
    <property type="term" value="P:signal transduction"/>
    <property type="evidence" value="ECO:0007669"/>
    <property type="project" value="UniProtKB-KW"/>
</dbReference>
<dbReference type="PANTHER" id="PTHR32089:SF39">
    <property type="entry name" value="METHYL-ACCEPTING CHEMOTAXIS PROTEIN HLYB"/>
    <property type="match status" value="1"/>
</dbReference>
<dbReference type="Gene3D" id="1.10.287.950">
    <property type="entry name" value="Methyl-accepting chemotaxis protein"/>
    <property type="match status" value="1"/>
</dbReference>
<evidence type="ECO:0000256" key="1">
    <source>
        <dbReference type="ARBA" id="ARBA00004429"/>
    </source>
</evidence>
<evidence type="ECO:0000259" key="15">
    <source>
        <dbReference type="PROSITE" id="PS50885"/>
    </source>
</evidence>
<evidence type="ECO:0000259" key="14">
    <source>
        <dbReference type="PROSITE" id="PS50192"/>
    </source>
</evidence>
<dbReference type="EMBL" id="JAKUDL010000004">
    <property type="protein sequence ID" value="MCH4295136.1"/>
    <property type="molecule type" value="Genomic_DNA"/>
</dbReference>
<evidence type="ECO:0000256" key="8">
    <source>
        <dbReference type="ARBA" id="ARBA00023136"/>
    </source>
</evidence>
<evidence type="ECO:0000256" key="6">
    <source>
        <dbReference type="ARBA" id="ARBA00022692"/>
    </source>
</evidence>
<evidence type="ECO:0000256" key="7">
    <source>
        <dbReference type="ARBA" id="ARBA00022989"/>
    </source>
</evidence>
<dbReference type="InterPro" id="IPR004089">
    <property type="entry name" value="MCPsignal_dom"/>
</dbReference>
<dbReference type="RefSeq" id="WP_240591395.1">
    <property type="nucleotide sequence ID" value="NZ_JAKUDL010000004.1"/>
</dbReference>
<dbReference type="SMART" id="SM00283">
    <property type="entry name" value="MA"/>
    <property type="match status" value="1"/>
</dbReference>
<dbReference type="PROSITE" id="PS50885">
    <property type="entry name" value="HAMP"/>
    <property type="match status" value="1"/>
</dbReference>
<comment type="similarity">
    <text evidence="10">Belongs to the methyl-accepting chemotaxis (MCP) protein family.</text>
</comment>
<keyword evidence="9 11" id="KW-0807">Transducer</keyword>
<dbReference type="InterPro" id="IPR003660">
    <property type="entry name" value="HAMP_dom"/>
</dbReference>
<comment type="subcellular location">
    <subcellularLocation>
        <location evidence="1">Cell inner membrane</location>
        <topology evidence="1">Multi-pass membrane protein</topology>
    </subcellularLocation>
</comment>
<dbReference type="GO" id="GO:0005886">
    <property type="term" value="C:plasma membrane"/>
    <property type="evidence" value="ECO:0007669"/>
    <property type="project" value="UniProtKB-SubCell"/>
</dbReference>
<evidence type="ECO:0000256" key="12">
    <source>
        <dbReference type="SAM" id="Phobius"/>
    </source>
</evidence>
<dbReference type="AlphaFoldDB" id="A0AAJ1BI34"/>
<dbReference type="Gene3D" id="3.30.450.20">
    <property type="entry name" value="PAS domain"/>
    <property type="match status" value="1"/>
</dbReference>
<dbReference type="PROSITE" id="PS50192">
    <property type="entry name" value="T_SNARE"/>
    <property type="match status" value="1"/>
</dbReference>
<proteinExistence type="inferred from homology"/>
<name>A0AAJ1BI34_9GAMM</name>
<dbReference type="Pfam" id="PF00672">
    <property type="entry name" value="HAMP"/>
    <property type="match status" value="1"/>
</dbReference>
<evidence type="ECO:0000256" key="4">
    <source>
        <dbReference type="ARBA" id="ARBA00022500"/>
    </source>
</evidence>
<feature type="domain" description="T-SNARE coiled-coil homology" evidence="14">
    <location>
        <begin position="552"/>
        <end position="614"/>
    </location>
</feature>
<evidence type="ECO:0000256" key="5">
    <source>
        <dbReference type="ARBA" id="ARBA00022519"/>
    </source>
</evidence>
<keyword evidence="4" id="KW-0145">Chemotaxis</keyword>
<keyword evidence="5" id="KW-0997">Cell inner membrane</keyword>
<evidence type="ECO:0000256" key="11">
    <source>
        <dbReference type="PROSITE-ProRule" id="PRU00284"/>
    </source>
</evidence>